<keyword evidence="3" id="KW-1185">Reference proteome</keyword>
<dbReference type="Proteomes" id="UP000519897">
    <property type="component" value="Unassembled WGS sequence"/>
</dbReference>
<dbReference type="InterPro" id="IPR016032">
    <property type="entry name" value="Sig_transdc_resp-reg_C-effctor"/>
</dbReference>
<dbReference type="SUPFAM" id="SSF46894">
    <property type="entry name" value="C-terminal effector domain of the bipartite response regulators"/>
    <property type="match status" value="1"/>
</dbReference>
<comment type="caution">
    <text evidence="2">The sequence shown here is derived from an EMBL/GenBank/DDBJ whole genome shotgun (WGS) entry which is preliminary data.</text>
</comment>
<name>A0A7W6PRN4_9HYPH</name>
<feature type="domain" description="HTH luxR-type" evidence="1">
    <location>
        <begin position="155"/>
        <end position="220"/>
    </location>
</feature>
<evidence type="ECO:0000313" key="2">
    <source>
        <dbReference type="EMBL" id="MBB4142905.1"/>
    </source>
</evidence>
<dbReference type="CDD" id="cd06170">
    <property type="entry name" value="LuxR_C_like"/>
    <property type="match status" value="1"/>
</dbReference>
<dbReference type="Gene3D" id="1.10.10.10">
    <property type="entry name" value="Winged helix-like DNA-binding domain superfamily/Winged helix DNA-binding domain"/>
    <property type="match status" value="1"/>
</dbReference>
<dbReference type="PROSITE" id="PS00622">
    <property type="entry name" value="HTH_LUXR_1"/>
    <property type="match status" value="1"/>
</dbReference>
<evidence type="ECO:0000259" key="1">
    <source>
        <dbReference type="PROSITE" id="PS50043"/>
    </source>
</evidence>
<dbReference type="EMBL" id="JACIEC010000001">
    <property type="protein sequence ID" value="MBB4142905.1"/>
    <property type="molecule type" value="Genomic_DNA"/>
</dbReference>
<dbReference type="GO" id="GO:0006355">
    <property type="term" value="P:regulation of DNA-templated transcription"/>
    <property type="evidence" value="ECO:0007669"/>
    <property type="project" value="InterPro"/>
</dbReference>
<dbReference type="RefSeq" id="WP_165132446.1">
    <property type="nucleotide sequence ID" value="NZ_CP049250.1"/>
</dbReference>
<protein>
    <submittedName>
        <fullName evidence="2">DNA-binding CsgD family transcriptional regulator</fullName>
    </submittedName>
</protein>
<sequence>MPKHTPFVSVTQKMLDSWITTDADNPLEPDYIYRHVLEMLSIKMRLTVIRLGSPDPWEWHLIPVRHSGFTSSLLDINHAFREQKLRDFKDRNYMAQSVIPRLKQVAQTQQPVIELVKTKLFGINIGYDRVLIPQRNRQAPEWIISSSYGRFMLAQPQNFGAFDLDEESIIQLLVEGRTAKEIGLQLGLSHRTVEHRLERLKERLGARNTVHLVAMILGSHIGN</sequence>
<organism evidence="2 3">
    <name type="scientific">Rhizobium rhizoryzae</name>
    <dbReference type="NCBI Taxonomy" id="451876"/>
    <lineage>
        <taxon>Bacteria</taxon>
        <taxon>Pseudomonadati</taxon>
        <taxon>Pseudomonadota</taxon>
        <taxon>Alphaproteobacteria</taxon>
        <taxon>Hyphomicrobiales</taxon>
        <taxon>Rhizobiaceae</taxon>
        <taxon>Rhizobium/Agrobacterium group</taxon>
        <taxon>Rhizobium</taxon>
    </lineage>
</organism>
<dbReference type="AlphaFoldDB" id="A0A7W6PRN4"/>
<dbReference type="PROSITE" id="PS50043">
    <property type="entry name" value="HTH_LUXR_2"/>
    <property type="match status" value="1"/>
</dbReference>
<dbReference type="Pfam" id="PF00196">
    <property type="entry name" value="GerE"/>
    <property type="match status" value="1"/>
</dbReference>
<dbReference type="SMART" id="SM00421">
    <property type="entry name" value="HTH_LUXR"/>
    <property type="match status" value="1"/>
</dbReference>
<proteinExistence type="predicted"/>
<dbReference type="InterPro" id="IPR036388">
    <property type="entry name" value="WH-like_DNA-bd_sf"/>
</dbReference>
<accession>A0A7W6PRN4</accession>
<evidence type="ECO:0000313" key="3">
    <source>
        <dbReference type="Proteomes" id="UP000519897"/>
    </source>
</evidence>
<dbReference type="InterPro" id="IPR000792">
    <property type="entry name" value="Tscrpt_reg_LuxR_C"/>
</dbReference>
<keyword evidence="2" id="KW-0238">DNA-binding</keyword>
<gene>
    <name evidence="2" type="ORF">GGQ72_001404</name>
</gene>
<reference evidence="2 3" key="1">
    <citation type="submission" date="2020-08" db="EMBL/GenBank/DDBJ databases">
        <title>Genomic Encyclopedia of Type Strains, Phase IV (KMG-IV): sequencing the most valuable type-strain genomes for metagenomic binning, comparative biology and taxonomic classification.</title>
        <authorList>
            <person name="Goeker M."/>
        </authorList>
    </citation>
    <scope>NUCLEOTIDE SEQUENCE [LARGE SCALE GENOMIC DNA]</scope>
    <source>
        <strain evidence="2 3">DSM 29514</strain>
    </source>
</reference>
<dbReference type="GO" id="GO:0003677">
    <property type="term" value="F:DNA binding"/>
    <property type="evidence" value="ECO:0007669"/>
    <property type="project" value="UniProtKB-KW"/>
</dbReference>